<comment type="caution">
    <text evidence="7">The sequence shown here is derived from an EMBL/GenBank/DDBJ whole genome shotgun (WGS) entry which is preliminary data.</text>
</comment>
<dbReference type="EMBL" id="WTYD01000002">
    <property type="protein sequence ID" value="MXO54590.1"/>
    <property type="molecule type" value="Genomic_DNA"/>
</dbReference>
<accession>A0A844Y7H5</accession>
<feature type="transmembrane region" description="Helical" evidence="6">
    <location>
        <begin position="58"/>
        <end position="79"/>
    </location>
</feature>
<keyword evidence="3 6" id="KW-0812">Transmembrane</keyword>
<keyword evidence="5 6" id="KW-0472">Membrane</keyword>
<feature type="transmembrane region" description="Helical" evidence="6">
    <location>
        <begin position="99"/>
        <end position="115"/>
    </location>
</feature>
<dbReference type="InterPro" id="IPR005496">
    <property type="entry name" value="Integral_membrane_TerC"/>
</dbReference>
<dbReference type="AlphaFoldDB" id="A0A844Y7H5"/>
<evidence type="ECO:0000313" key="7">
    <source>
        <dbReference type="EMBL" id="MXO54590.1"/>
    </source>
</evidence>
<dbReference type="RefSeq" id="WP_160661494.1">
    <property type="nucleotide sequence ID" value="NZ_BAABDV010000001.1"/>
</dbReference>
<evidence type="ECO:0000256" key="4">
    <source>
        <dbReference type="ARBA" id="ARBA00022989"/>
    </source>
</evidence>
<evidence type="ECO:0000256" key="3">
    <source>
        <dbReference type="ARBA" id="ARBA00022692"/>
    </source>
</evidence>
<comment type="subcellular location">
    <subcellularLocation>
        <location evidence="1">Membrane</location>
        <topology evidence="1">Multi-pass membrane protein</topology>
    </subcellularLocation>
</comment>
<keyword evidence="4 6" id="KW-1133">Transmembrane helix</keyword>
<dbReference type="GO" id="GO:0016020">
    <property type="term" value="C:membrane"/>
    <property type="evidence" value="ECO:0007669"/>
    <property type="project" value="UniProtKB-SubCell"/>
</dbReference>
<dbReference type="PANTHER" id="PTHR30238:SF4">
    <property type="entry name" value="SLL1022 PROTEIN"/>
    <property type="match status" value="1"/>
</dbReference>
<feature type="transmembrane region" description="Helical" evidence="6">
    <location>
        <begin position="12"/>
        <end position="37"/>
    </location>
</feature>
<dbReference type="PANTHER" id="PTHR30238">
    <property type="entry name" value="MEMBRANE BOUND PREDICTED REDOX MODULATOR"/>
    <property type="match status" value="1"/>
</dbReference>
<evidence type="ECO:0000256" key="5">
    <source>
        <dbReference type="ARBA" id="ARBA00023136"/>
    </source>
</evidence>
<reference evidence="7 8" key="1">
    <citation type="submission" date="2019-12" db="EMBL/GenBank/DDBJ databases">
        <title>Genomic-based taxomic classification of the family Erythrobacteraceae.</title>
        <authorList>
            <person name="Xu L."/>
        </authorList>
    </citation>
    <scope>NUCLEOTIDE SEQUENCE [LARGE SCALE GENOMIC DNA]</scope>
    <source>
        <strain evidence="7 8">JCM 17468</strain>
    </source>
</reference>
<proteinExistence type="inferred from homology"/>
<evidence type="ECO:0000256" key="6">
    <source>
        <dbReference type="SAM" id="Phobius"/>
    </source>
</evidence>
<dbReference type="OrthoDB" id="9805314at2"/>
<keyword evidence="8" id="KW-1185">Reference proteome</keyword>
<dbReference type="Proteomes" id="UP000430272">
    <property type="component" value="Unassembled WGS sequence"/>
</dbReference>
<dbReference type="Pfam" id="PF03741">
    <property type="entry name" value="TerC"/>
    <property type="match status" value="1"/>
</dbReference>
<gene>
    <name evidence="7" type="ORF">GRI47_11320</name>
</gene>
<organism evidence="7 8">
    <name type="scientific">Qipengyuania pelagi</name>
    <dbReference type="NCBI Taxonomy" id="994320"/>
    <lineage>
        <taxon>Bacteria</taxon>
        <taxon>Pseudomonadati</taxon>
        <taxon>Pseudomonadota</taxon>
        <taxon>Alphaproteobacteria</taxon>
        <taxon>Sphingomonadales</taxon>
        <taxon>Erythrobacteraceae</taxon>
        <taxon>Qipengyuania</taxon>
    </lineage>
</organism>
<name>A0A844Y7H5_9SPHN</name>
<sequence>MDILSLLSDPAAWLALLTLIALEVVLGIDNLIFIAILSNKLPEHQQQRARRIGLSLALVMRIGMLMLIGWLVTLQTPLFDLGIQGAPNDYGEPSFDTAFSGRDLILLVGGLFLLWKATKEIHHSMEPEDDSGDLLDKTPDKTPTVGDAVKASFGTVIAQIVAIDLVFSVDSILTAVGMTDDIPIMVAAVVITVAIMMIAADPLARFIEKNPTLVMLALAFLVMIGVVLIADGFGFHVPKGYIYAAMGFSVGVEILNIVQRNRRRKKRAAMTNAARENAA</sequence>
<feature type="transmembrane region" description="Helical" evidence="6">
    <location>
        <begin position="156"/>
        <end position="176"/>
    </location>
</feature>
<evidence type="ECO:0000313" key="8">
    <source>
        <dbReference type="Proteomes" id="UP000430272"/>
    </source>
</evidence>
<comment type="similarity">
    <text evidence="2">Belongs to the TerC family.</text>
</comment>
<protein>
    <submittedName>
        <fullName evidence="7">TerC family protein</fullName>
    </submittedName>
</protein>
<feature type="transmembrane region" description="Helical" evidence="6">
    <location>
        <begin position="241"/>
        <end position="258"/>
    </location>
</feature>
<feature type="transmembrane region" description="Helical" evidence="6">
    <location>
        <begin position="182"/>
        <end position="200"/>
    </location>
</feature>
<feature type="transmembrane region" description="Helical" evidence="6">
    <location>
        <begin position="212"/>
        <end position="235"/>
    </location>
</feature>
<evidence type="ECO:0000256" key="1">
    <source>
        <dbReference type="ARBA" id="ARBA00004141"/>
    </source>
</evidence>
<evidence type="ECO:0000256" key="2">
    <source>
        <dbReference type="ARBA" id="ARBA00007511"/>
    </source>
</evidence>